<proteinExistence type="predicted"/>
<dbReference type="EMBL" id="CANL01000057">
    <property type="protein sequence ID" value="CCM65207.1"/>
    <property type="molecule type" value="Genomic_DNA"/>
</dbReference>
<evidence type="ECO:0000313" key="2">
    <source>
        <dbReference type="Proteomes" id="UP000018291"/>
    </source>
</evidence>
<keyword evidence="2" id="KW-1185">Reference proteome</keyword>
<comment type="caution">
    <text evidence="1">The sequence shown here is derived from an EMBL/GenBank/DDBJ whole genome shotgun (WGS) entry which is preliminary data.</text>
</comment>
<protein>
    <submittedName>
        <fullName evidence="1">Uncharacterized protein</fullName>
    </submittedName>
</protein>
<accession>R4Z799</accession>
<organism evidence="1 2">
    <name type="scientific">Candidatus Neomicrothrix parvicella RN1</name>
    <dbReference type="NCBI Taxonomy" id="1229780"/>
    <lineage>
        <taxon>Bacteria</taxon>
        <taxon>Bacillati</taxon>
        <taxon>Actinomycetota</taxon>
        <taxon>Acidimicrobiia</taxon>
        <taxon>Acidimicrobiales</taxon>
        <taxon>Microthrixaceae</taxon>
        <taxon>Candidatus Neomicrothrix</taxon>
    </lineage>
</organism>
<dbReference type="STRING" id="1229780.BN381_600021"/>
<evidence type="ECO:0000313" key="1">
    <source>
        <dbReference type="EMBL" id="CCM65207.1"/>
    </source>
</evidence>
<name>R4Z799_9ACTN</name>
<dbReference type="HOGENOM" id="CLU_2179050_0_0_11"/>
<reference evidence="1 2" key="1">
    <citation type="journal article" date="2013" name="ISME J.">
        <title>Metabolic model for the filamentous 'Candidatus Microthrix parvicella' based on genomic and metagenomic analyses.</title>
        <authorList>
            <person name="Jon McIlroy S."/>
            <person name="Kristiansen R."/>
            <person name="Albertsen M."/>
            <person name="Michael Karst S."/>
            <person name="Rossetti S."/>
            <person name="Lund Nielsen J."/>
            <person name="Tandoi V."/>
            <person name="James Seviour R."/>
            <person name="Nielsen P.H."/>
        </authorList>
    </citation>
    <scope>NUCLEOTIDE SEQUENCE [LARGE SCALE GENOMIC DNA]</scope>
    <source>
        <strain evidence="1 2">RN1</strain>
    </source>
</reference>
<gene>
    <name evidence="1" type="ORF">BN381_600021</name>
</gene>
<dbReference type="AlphaFoldDB" id="R4Z799"/>
<dbReference type="Proteomes" id="UP000018291">
    <property type="component" value="Unassembled WGS sequence"/>
</dbReference>
<sequence length="109" mass="11788">MTTQGEIDFLVQSHEMIRKIGPGAFELLAYLVAQSVLVDGQRVVETSSRTASDAIHPGPDTVRVFQKVLLRHHIIGGVISQTGSRFTIFEPILGKPTDRDAEPGGSCST</sequence>